<dbReference type="CDD" id="cd00112">
    <property type="entry name" value="LDLa"/>
    <property type="match status" value="1"/>
</dbReference>
<dbReference type="InterPro" id="IPR044865">
    <property type="entry name" value="MRH_dom"/>
</dbReference>
<keyword evidence="8" id="KW-1185">Reference proteome</keyword>
<protein>
    <recommendedName>
        <fullName evidence="1">Glucosidase 2 subunit beta</fullName>
    </recommendedName>
</protein>
<evidence type="ECO:0000256" key="5">
    <source>
        <dbReference type="SAM" id="MobiDB-lite"/>
    </source>
</evidence>
<sequence>MTEEAIRQLKDGSLQCQSAHDPHMILMLSEAEVNDEFCDCADGTDEPGTSACPNGKFLCDLEPLHRVINSTWVNDGVCDCCDGSDEFQGRMECENKCKQIRADLLEEYTSKMEQARRGLQKKSNLVADGQHLYKQSTESAKSAEKKSVEIRADVSTLERMIITLENSQDNAADSSDTGDQVTEEDKQEEDEPDEYVEADYDEDYDAGGDEEQQDPDKAEENDLEDEEEYDLDEEDDEEYEEVEDDDEDVYAKEYDEDELDDLPPDSEHVIDEDDPDEYEPGDYDDDEDDEYEGYDEDYDHEKYIRAKDEVVELGKKEKEREELEKTQGFHLSTAELPSQCHELFSGKHSSGNSFSAKANRLLRSFMGAEEPGIIHKPSTSNSLNQACIHALKTMKGRLVTGMNAGKHDDELVKKLKKAGAPPAFLGLASNCIKTTIHQYEYELCPFRTVKQWENGSEIGSLGSWMKGSSTVQHYEKGTMCYNGPRRSATVKYECGDENLIVDVQEPGRCQYSMRVTSPAACEGKEFDHLKSLVDQLQGRVTPQSAKPEAEEEEVQEVQEVQESAYGSYEEGFEDGDEDYSQHDEHVGEHGFDTNYDDSSYEDNEDYKPYHDDEDQGYEDYEEYDDHAGEIGESSFTGEAADEEYGDYEYERFYEDDEPIEEYGGLEFYSGEDREENDEEGHGDDVKSDDETEYVNGTDADGGADEREEPDL</sequence>
<feature type="compositionally biased region" description="Acidic residues" evidence="5">
    <location>
        <begin position="221"/>
        <end position="296"/>
    </location>
</feature>
<evidence type="ECO:0000313" key="8">
    <source>
        <dbReference type="Proteomes" id="UP001157974"/>
    </source>
</evidence>
<evidence type="ECO:0000256" key="4">
    <source>
        <dbReference type="ARBA" id="ARBA00023157"/>
    </source>
</evidence>
<dbReference type="GO" id="GO:0006491">
    <property type="term" value="P:N-glycan processing"/>
    <property type="evidence" value="ECO:0007669"/>
    <property type="project" value="TreeGrafter"/>
</dbReference>
<comment type="caution">
    <text evidence="7">The sequence shown here is derived from an EMBL/GenBank/DDBJ whole genome shotgun (WGS) entry which is preliminary data.</text>
</comment>
<organism evidence="7 8">
    <name type="scientific">Rhodosorus marinus</name>
    <dbReference type="NCBI Taxonomy" id="101924"/>
    <lineage>
        <taxon>Eukaryota</taxon>
        <taxon>Rhodophyta</taxon>
        <taxon>Stylonematophyceae</taxon>
        <taxon>Stylonematales</taxon>
        <taxon>Stylonemataceae</taxon>
        <taxon>Rhodosorus</taxon>
    </lineage>
</organism>
<reference evidence="7 8" key="1">
    <citation type="journal article" date="2023" name="Nat. Commun.">
        <title>Origin of minicircular mitochondrial genomes in red algae.</title>
        <authorList>
            <person name="Lee Y."/>
            <person name="Cho C.H."/>
            <person name="Lee Y.M."/>
            <person name="Park S.I."/>
            <person name="Yang J.H."/>
            <person name="West J.A."/>
            <person name="Bhattacharya D."/>
            <person name="Yoon H.S."/>
        </authorList>
    </citation>
    <scope>NUCLEOTIDE SEQUENCE [LARGE SCALE GENOMIC DNA]</scope>
    <source>
        <strain evidence="7 8">CCMP1338</strain>
        <tissue evidence="7">Whole cell</tissue>
    </source>
</reference>
<dbReference type="PANTHER" id="PTHR12630:SF1">
    <property type="entry name" value="GLUCOSIDASE 2 SUBUNIT BETA"/>
    <property type="match status" value="1"/>
</dbReference>
<dbReference type="SUPFAM" id="SSF50911">
    <property type="entry name" value="Mannose 6-phosphate receptor domain"/>
    <property type="match status" value="1"/>
</dbReference>
<evidence type="ECO:0000256" key="2">
    <source>
        <dbReference type="ARBA" id="ARBA00022729"/>
    </source>
</evidence>
<evidence type="ECO:0000313" key="7">
    <source>
        <dbReference type="EMBL" id="KAJ8900779.1"/>
    </source>
</evidence>
<feature type="compositionally biased region" description="Acidic residues" evidence="5">
    <location>
        <begin position="639"/>
        <end position="660"/>
    </location>
</feature>
<feature type="region of interest" description="Disordered" evidence="5">
    <location>
        <begin position="164"/>
        <end position="296"/>
    </location>
</feature>
<dbReference type="GO" id="GO:0017177">
    <property type="term" value="C:glucosidase II complex"/>
    <property type="evidence" value="ECO:0007669"/>
    <property type="project" value="TreeGrafter"/>
</dbReference>
<feature type="compositionally biased region" description="Basic and acidic residues" evidence="5">
    <location>
        <begin position="579"/>
        <end position="591"/>
    </location>
</feature>
<dbReference type="InterPro" id="IPR028146">
    <property type="entry name" value="PRKCSH_N"/>
</dbReference>
<dbReference type="PROSITE" id="PS51914">
    <property type="entry name" value="MRH"/>
    <property type="match status" value="1"/>
</dbReference>
<feature type="compositionally biased region" description="Polar residues" evidence="5">
    <location>
        <begin position="164"/>
        <end position="180"/>
    </location>
</feature>
<dbReference type="PROSITE" id="PS50068">
    <property type="entry name" value="LDLRA_2"/>
    <property type="match status" value="1"/>
</dbReference>
<feature type="compositionally biased region" description="Acidic residues" evidence="5">
    <location>
        <begin position="594"/>
        <end position="604"/>
    </location>
</feature>
<evidence type="ECO:0000256" key="1">
    <source>
        <dbReference type="ARBA" id="ARBA00022387"/>
    </source>
</evidence>
<feature type="compositionally biased region" description="Acidic residues" evidence="5">
    <location>
        <begin position="181"/>
        <end position="213"/>
    </location>
</feature>
<evidence type="ECO:0000256" key="3">
    <source>
        <dbReference type="ARBA" id="ARBA00022824"/>
    </source>
</evidence>
<feature type="region of interest" description="Disordered" evidence="5">
    <location>
        <begin position="537"/>
        <end position="711"/>
    </location>
</feature>
<gene>
    <name evidence="7" type="ORF">NDN08_000080</name>
</gene>
<dbReference type="Proteomes" id="UP001157974">
    <property type="component" value="Unassembled WGS sequence"/>
</dbReference>
<name>A0AAV8UE96_9RHOD</name>
<feature type="domain" description="MRH" evidence="6">
    <location>
        <begin position="429"/>
        <end position="523"/>
    </location>
</feature>
<evidence type="ECO:0000259" key="6">
    <source>
        <dbReference type="PROSITE" id="PS51914"/>
    </source>
</evidence>
<dbReference type="InterPro" id="IPR009011">
    <property type="entry name" value="Man6P_isomerase_rcpt-bd_dom_sf"/>
</dbReference>
<dbReference type="Pfam" id="PF13015">
    <property type="entry name" value="PRKCSH_1"/>
    <property type="match status" value="1"/>
</dbReference>
<dbReference type="PANTHER" id="PTHR12630">
    <property type="entry name" value="N-LINKED OLIGOSACCHARIDE PROCESSING"/>
    <property type="match status" value="1"/>
</dbReference>
<dbReference type="Pfam" id="PF12999">
    <property type="entry name" value="PRKCSH-like"/>
    <property type="match status" value="1"/>
</dbReference>
<feature type="compositionally biased region" description="Acidic residues" evidence="5">
    <location>
        <begin position="701"/>
        <end position="711"/>
    </location>
</feature>
<dbReference type="InterPro" id="IPR036607">
    <property type="entry name" value="PRKCSH"/>
</dbReference>
<feature type="compositionally biased region" description="Low complexity" evidence="5">
    <location>
        <begin position="557"/>
        <end position="569"/>
    </location>
</feature>
<dbReference type="SUPFAM" id="SSF57424">
    <property type="entry name" value="LDL receptor-like module"/>
    <property type="match status" value="1"/>
</dbReference>
<keyword evidence="2" id="KW-0732">Signal</keyword>
<dbReference type="Gene3D" id="2.70.130.10">
    <property type="entry name" value="Mannose-6-phosphate receptor binding domain"/>
    <property type="match status" value="1"/>
</dbReference>
<feature type="compositionally biased region" description="Acidic residues" evidence="5">
    <location>
        <begin position="672"/>
        <end position="692"/>
    </location>
</feature>
<proteinExistence type="predicted"/>
<dbReference type="AlphaFoldDB" id="A0AAV8UE96"/>
<keyword evidence="4" id="KW-1015">Disulfide bond</keyword>
<dbReference type="InterPro" id="IPR002172">
    <property type="entry name" value="LDrepeatLR_classA_rpt"/>
</dbReference>
<dbReference type="EMBL" id="JAMWBK010000013">
    <property type="protein sequence ID" value="KAJ8900779.1"/>
    <property type="molecule type" value="Genomic_DNA"/>
</dbReference>
<dbReference type="InterPro" id="IPR036055">
    <property type="entry name" value="LDL_receptor-like_sf"/>
</dbReference>
<keyword evidence="3" id="KW-0256">Endoplasmic reticulum</keyword>
<feature type="compositionally biased region" description="Acidic residues" evidence="5">
    <location>
        <begin position="611"/>
        <end position="624"/>
    </location>
</feature>
<accession>A0AAV8UE96</accession>
<dbReference type="Gene3D" id="4.10.400.10">
    <property type="entry name" value="Low-density Lipoprotein Receptor"/>
    <property type="match status" value="1"/>
</dbReference>
<dbReference type="InterPro" id="IPR039794">
    <property type="entry name" value="Gtb1-like"/>
</dbReference>